<keyword evidence="3" id="KW-1185">Reference proteome</keyword>
<accession>A0A8X7N4A2</accession>
<organism evidence="2 3">
    <name type="scientific">Tilletia walkeri</name>
    <dbReference type="NCBI Taxonomy" id="117179"/>
    <lineage>
        <taxon>Eukaryota</taxon>
        <taxon>Fungi</taxon>
        <taxon>Dikarya</taxon>
        <taxon>Basidiomycota</taxon>
        <taxon>Ustilaginomycotina</taxon>
        <taxon>Exobasidiomycetes</taxon>
        <taxon>Tilletiales</taxon>
        <taxon>Tilletiaceae</taxon>
        <taxon>Tilletia</taxon>
    </lineage>
</organism>
<dbReference type="AlphaFoldDB" id="A0A8X7N4A2"/>
<reference evidence="2" key="2">
    <citation type="journal article" date="2019" name="IMA Fungus">
        <title>Genome sequencing and comparison of five Tilletia species to identify candidate genes for the detection of regulated species infecting wheat.</title>
        <authorList>
            <person name="Nguyen H.D.T."/>
            <person name="Sultana T."/>
            <person name="Kesanakurti P."/>
            <person name="Hambleton S."/>
        </authorList>
    </citation>
    <scope>NUCLEOTIDE SEQUENCE</scope>
    <source>
        <strain evidence="2">DAOMC 236422</strain>
    </source>
</reference>
<feature type="region of interest" description="Disordered" evidence="1">
    <location>
        <begin position="199"/>
        <end position="309"/>
    </location>
</feature>
<dbReference type="EMBL" id="LWDG02000420">
    <property type="protein sequence ID" value="KAE8265869.1"/>
    <property type="molecule type" value="Genomic_DNA"/>
</dbReference>
<comment type="caution">
    <text evidence="2">The sequence shown here is derived from an EMBL/GenBank/DDBJ whole genome shotgun (WGS) entry which is preliminary data.</text>
</comment>
<evidence type="ECO:0000313" key="2">
    <source>
        <dbReference type="EMBL" id="KAE8265869.1"/>
    </source>
</evidence>
<gene>
    <name evidence="2" type="ORF">A4X09_0g6479</name>
</gene>
<reference evidence="2" key="1">
    <citation type="submission" date="2016-04" db="EMBL/GenBank/DDBJ databases">
        <authorList>
            <person name="Nguyen H.D."/>
            <person name="Samba Siva P."/>
            <person name="Cullis J."/>
            <person name="Levesque C.A."/>
            <person name="Hambleton S."/>
        </authorList>
    </citation>
    <scope>NUCLEOTIDE SEQUENCE</scope>
    <source>
        <strain evidence="2">DAOMC 236422</strain>
    </source>
</reference>
<proteinExistence type="predicted"/>
<sequence>MKVQRLPGSTTPLADSKIVWTQLPGDTATRRFQQASSVVLGDTRDVVFADSAILVATPIGKDDDEQQWTSLLLVEDILVSVSADSQKSVLIRAFPFWPAHQDASEEAGLFEVTVGTEKQNVLLKDIVAVINMQHDCFRAKCRLRGGRNPTHQRRTHEGDTLKVVHSDFGAYTVSFAQLRSGYAIWPHIRQGKQNTIHDIASRAVRVTKRKRQPEASDKKRKNKKEHIHPLDDEHARKKQKQRQTMLDDDDKDEDDGLYDDDDKDDDDADREKDEDEIERSPLVATRTKKFKLNFGSLPVRGESPEDFTD</sequence>
<dbReference type="Proteomes" id="UP000078113">
    <property type="component" value="Unassembled WGS sequence"/>
</dbReference>
<evidence type="ECO:0000256" key="1">
    <source>
        <dbReference type="SAM" id="MobiDB-lite"/>
    </source>
</evidence>
<protein>
    <submittedName>
        <fullName evidence="2">Uncharacterized protein</fullName>
    </submittedName>
</protein>
<name>A0A8X7N4A2_9BASI</name>
<evidence type="ECO:0000313" key="3">
    <source>
        <dbReference type="Proteomes" id="UP000078113"/>
    </source>
</evidence>
<feature type="compositionally biased region" description="Acidic residues" evidence="1">
    <location>
        <begin position="246"/>
        <end position="277"/>
    </location>
</feature>